<comment type="caution">
    <text evidence="3">The sequence shown here is derived from an EMBL/GenBank/DDBJ whole genome shotgun (WGS) entry which is preliminary data.</text>
</comment>
<organism evidence="3 4">
    <name type="scientific">Pomacea canaliculata</name>
    <name type="common">Golden apple snail</name>
    <dbReference type="NCBI Taxonomy" id="400727"/>
    <lineage>
        <taxon>Eukaryota</taxon>
        <taxon>Metazoa</taxon>
        <taxon>Spiralia</taxon>
        <taxon>Lophotrochozoa</taxon>
        <taxon>Mollusca</taxon>
        <taxon>Gastropoda</taxon>
        <taxon>Caenogastropoda</taxon>
        <taxon>Architaenioglossa</taxon>
        <taxon>Ampullarioidea</taxon>
        <taxon>Ampullariidae</taxon>
        <taxon>Pomacea</taxon>
    </lineage>
</organism>
<evidence type="ECO:0000259" key="2">
    <source>
        <dbReference type="SMART" id="SM00409"/>
    </source>
</evidence>
<dbReference type="OrthoDB" id="6370831at2759"/>
<dbReference type="InterPro" id="IPR003599">
    <property type="entry name" value="Ig_sub"/>
</dbReference>
<feature type="non-terminal residue" evidence="3">
    <location>
        <position position="1421"/>
    </location>
</feature>
<feature type="transmembrane region" description="Helical" evidence="1">
    <location>
        <begin position="1325"/>
        <end position="1348"/>
    </location>
</feature>
<sequence>MVLSCLCITGASTQDGKITCTAPSVRPLQEAVLVCNFPEDLSATKKDFTVYHYANNVSPDAIIDCWWLNNKLDCYAQPDFQYSKAVGNNLTVTIQQVTTKLTGTYACQVAGYGRSLLETCEIKFDIGSRDNCNIVHSGYESQANVTCLFNEDISKTKKQFGVYKHNGQDKEIVANCSWEETRPRCQMGYLDSNDVSYYTTLRISHVAQGTWDNYSCWHEGSISGQQETCHLYVDDNEKRVANSDKTDNTMAIVLGSLISTLLLAAGIVLMIICKGRIPFLRRCIVQQNGQADDAEDPLMPTPDDTTVRFMNSLINDVKEMYPDIMDSCHFVPPFYFNKTQYKLHSVSGRDVYIPVIPDIKNSQDMSVLRHDRAMQHVLHCLHHMADQRQEKMFVLTQFKYTDYLNNPGSEFQKHGLPVPSGVVDEEEDVACVDFVIVHREHGVLVGVVKAVSDKVEDSDDGQQDEGGCIVTAVSEAVQQLQKANRVIGHVMSDQRHKANGVIGHVMSGQQHFPTVRHTLILPNLPRDSLCRAVTKHTDLLEKMRECLDVTATEDPTTQCLCVEDLSDPSTPSVVNTLRDRWKWTCARVDDVVWTDDLYLTVIARFCGPATQSTLDIQEQPYLLPKTLAEAVSLTGDLYERWTLHPHMVEMLNEQRLFLVGSPSVDKMRMLALAGKMWLSQGHHVYILSDSPEPRDSVMSMLWNTLKTKCGPDEADDPSRFHLSVVQCDLKNKNEVEKTLKKLNLTEGSSPCVIVQDAVINGSHFRSFCETLRGRCPDVYLWATSNTNKNVPEGWTMKTFIQTLTCPPAVVREVSTEAVSQVTPGGEGKLTCLPPSDGPPVKYFKHVKTGPWTVHECKDCSKEVADFLIKHLFRTKITVSPAHDNRSPNTQTTPGDQTLKTASIIQKKDVLVLFESEADRMYQFLIGLNDCGIAVSSLQYVNGKYKFRGQPDALRAMHVDELQKYPVRKKVVVYVEKHRSAGDVSKKQLVISTCTSQLIFSSSSLYNLVLIINADISEPVPIEVLLYHSVFSIICHKRPLVNTRKLLVMTPSETLAFFQHGIPYSRQTHLVPGKLAIVLSCLYITAVSTQDGKIECTVPLVKPLQEAVLICQFPEDLSVTKKSFSVYHYAKDGSQDAVIDCWWLNNKLECYDKPGFKSSKTVGANMTVTIREVTSEVTGKYACQVDGYGPKSPGACELEFELGSSDTCSIVQNQFQANITCFFTEDIAKTRRRFAVYKHNGQEKHMVANCSWEGTRSRCQVEHGYLNTDDVSYYTTLRILEVAKDQRGNYSCWHEGSTSGQQETCQLNVDDNETLAAKVIETDNTFAIVLGSVISTFLLVAGIVSLMVFKGKIPFLHHRITQRNRKLDCEERSLMIVTGVVGVGEAVSDKVYEDVTMISKDEGGCIVTAMTEAVQQATEAKF</sequence>
<keyword evidence="1" id="KW-1133">Transmembrane helix</keyword>
<feature type="transmembrane region" description="Helical" evidence="1">
    <location>
        <begin position="250"/>
        <end position="272"/>
    </location>
</feature>
<proteinExistence type="predicted"/>
<dbReference type="SMART" id="SM00409">
    <property type="entry name" value="IG"/>
    <property type="match status" value="3"/>
</dbReference>
<accession>A0A2T7NKS4</accession>
<dbReference type="Proteomes" id="UP000245119">
    <property type="component" value="Linkage Group LG11"/>
</dbReference>
<feature type="domain" description="Immunoglobulin" evidence="2">
    <location>
        <begin position="20"/>
        <end position="125"/>
    </location>
</feature>
<keyword evidence="1" id="KW-0472">Membrane</keyword>
<feature type="domain" description="Immunoglobulin" evidence="2">
    <location>
        <begin position="1095"/>
        <end position="1200"/>
    </location>
</feature>
<protein>
    <recommendedName>
        <fullName evidence="2">Immunoglobulin domain-containing protein</fullName>
    </recommendedName>
</protein>
<evidence type="ECO:0000313" key="4">
    <source>
        <dbReference type="Proteomes" id="UP000245119"/>
    </source>
</evidence>
<keyword evidence="1" id="KW-0812">Transmembrane</keyword>
<evidence type="ECO:0000313" key="3">
    <source>
        <dbReference type="EMBL" id="PVD21774.1"/>
    </source>
</evidence>
<keyword evidence="4" id="KW-1185">Reference proteome</keyword>
<gene>
    <name evidence="3" type="ORF">C0Q70_17575</name>
</gene>
<feature type="domain" description="Immunoglobulin" evidence="2">
    <location>
        <begin position="1205"/>
        <end position="1309"/>
    </location>
</feature>
<dbReference type="EMBL" id="PZQS01000011">
    <property type="protein sequence ID" value="PVD21774.1"/>
    <property type="molecule type" value="Genomic_DNA"/>
</dbReference>
<reference evidence="3 4" key="1">
    <citation type="submission" date="2018-04" db="EMBL/GenBank/DDBJ databases">
        <title>The genome of golden apple snail Pomacea canaliculata provides insight into stress tolerance and invasive adaptation.</title>
        <authorList>
            <person name="Liu C."/>
            <person name="Liu B."/>
            <person name="Ren Y."/>
            <person name="Zhang Y."/>
            <person name="Wang H."/>
            <person name="Li S."/>
            <person name="Jiang F."/>
            <person name="Yin L."/>
            <person name="Zhang G."/>
            <person name="Qian W."/>
            <person name="Fan W."/>
        </authorList>
    </citation>
    <scope>NUCLEOTIDE SEQUENCE [LARGE SCALE GENOMIC DNA]</scope>
    <source>
        <strain evidence="3">SZHN2017</strain>
        <tissue evidence="3">Muscle</tissue>
    </source>
</reference>
<evidence type="ECO:0000256" key="1">
    <source>
        <dbReference type="SAM" id="Phobius"/>
    </source>
</evidence>
<name>A0A2T7NKS4_POMCA</name>